<keyword evidence="5" id="KW-1185">Reference proteome</keyword>
<dbReference type="NCBIfam" id="TIGR00377">
    <property type="entry name" value="ant_ant_sig"/>
    <property type="match status" value="1"/>
</dbReference>
<dbReference type="CDD" id="cd07043">
    <property type="entry name" value="STAS_anti-anti-sigma_factors"/>
    <property type="match status" value="1"/>
</dbReference>
<evidence type="ECO:0000256" key="2">
    <source>
        <dbReference type="RuleBase" id="RU003749"/>
    </source>
</evidence>
<accession>A0A7K0CEB2</accession>
<evidence type="ECO:0000313" key="4">
    <source>
        <dbReference type="EMBL" id="MQY11392.1"/>
    </source>
</evidence>
<evidence type="ECO:0000259" key="3">
    <source>
        <dbReference type="PROSITE" id="PS50801"/>
    </source>
</evidence>
<dbReference type="RefSeq" id="WP_323377242.1">
    <property type="nucleotide sequence ID" value="NZ_WEGJ01000003.1"/>
</dbReference>
<name>A0A7K0CEB2_9ACTN</name>
<dbReference type="SUPFAM" id="SSF52091">
    <property type="entry name" value="SpoIIaa-like"/>
    <property type="match status" value="1"/>
</dbReference>
<dbReference type="InterPro" id="IPR036513">
    <property type="entry name" value="STAS_dom_sf"/>
</dbReference>
<organism evidence="4 5">
    <name type="scientific">Streptomyces smaragdinus</name>
    <dbReference type="NCBI Taxonomy" id="2585196"/>
    <lineage>
        <taxon>Bacteria</taxon>
        <taxon>Bacillati</taxon>
        <taxon>Actinomycetota</taxon>
        <taxon>Actinomycetes</taxon>
        <taxon>Kitasatosporales</taxon>
        <taxon>Streptomycetaceae</taxon>
        <taxon>Streptomyces</taxon>
    </lineage>
</organism>
<feature type="domain" description="STAS" evidence="3">
    <location>
        <begin position="19"/>
        <end position="127"/>
    </location>
</feature>
<proteinExistence type="inferred from homology"/>
<sequence>MQAEAPQTPAGEPAPGPNRYARSYRLQGYTVFELRGEIDLAALPETEPQLDALTSLPRPRLVIDLRRTEFFDCSGLRLLCRAYRRVDERAGTLRVVCDRQLTLRILRAAQLTTVFRPVGTLEEALTD</sequence>
<dbReference type="PROSITE" id="PS50801">
    <property type="entry name" value="STAS"/>
    <property type="match status" value="1"/>
</dbReference>
<dbReference type="InterPro" id="IPR002645">
    <property type="entry name" value="STAS_dom"/>
</dbReference>
<evidence type="ECO:0000256" key="1">
    <source>
        <dbReference type="ARBA" id="ARBA00009013"/>
    </source>
</evidence>
<dbReference type="AlphaFoldDB" id="A0A7K0CEB2"/>
<evidence type="ECO:0000313" key="5">
    <source>
        <dbReference type="Proteomes" id="UP000466345"/>
    </source>
</evidence>
<reference evidence="4 5" key="1">
    <citation type="submission" date="2019-10" db="EMBL/GenBank/DDBJ databases">
        <title>Streptomyces smaragdinus sp. nov. and Streptomyces fabii sp. nov., isolated from the gut of fungus growing-termite Macrotermes natalensis.</title>
        <authorList>
            <person name="Schwitalla J."/>
            <person name="Benndorf R."/>
            <person name="Martin K."/>
            <person name="De Beer W."/>
            <person name="Kaster A.-K."/>
            <person name="Vollmers J."/>
            <person name="Poulsen M."/>
            <person name="Beemelmanns C."/>
        </authorList>
    </citation>
    <scope>NUCLEOTIDE SEQUENCE [LARGE SCALE GENOMIC DNA]</scope>
    <source>
        <strain evidence="4 5">RB5</strain>
    </source>
</reference>
<comment type="similarity">
    <text evidence="1 2">Belongs to the anti-sigma-factor antagonist family.</text>
</comment>
<dbReference type="Gene3D" id="3.30.750.24">
    <property type="entry name" value="STAS domain"/>
    <property type="match status" value="1"/>
</dbReference>
<gene>
    <name evidence="4" type="ORF">SRB5_15080</name>
</gene>
<dbReference type="PANTHER" id="PTHR33495:SF2">
    <property type="entry name" value="ANTI-SIGMA FACTOR ANTAGONIST TM_1081-RELATED"/>
    <property type="match status" value="1"/>
</dbReference>
<comment type="caution">
    <text evidence="4">The sequence shown here is derived from an EMBL/GenBank/DDBJ whole genome shotgun (WGS) entry which is preliminary data.</text>
</comment>
<dbReference type="Pfam" id="PF01740">
    <property type="entry name" value="STAS"/>
    <property type="match status" value="1"/>
</dbReference>
<protein>
    <recommendedName>
        <fullName evidence="2">Anti-sigma factor antagonist</fullName>
    </recommendedName>
</protein>
<dbReference type="PANTHER" id="PTHR33495">
    <property type="entry name" value="ANTI-SIGMA FACTOR ANTAGONIST TM_1081-RELATED-RELATED"/>
    <property type="match status" value="1"/>
</dbReference>
<dbReference type="InterPro" id="IPR003658">
    <property type="entry name" value="Anti-sigma_ant"/>
</dbReference>
<dbReference type="EMBL" id="WEGJ01000003">
    <property type="protein sequence ID" value="MQY11392.1"/>
    <property type="molecule type" value="Genomic_DNA"/>
</dbReference>
<dbReference type="GO" id="GO:0043856">
    <property type="term" value="F:anti-sigma factor antagonist activity"/>
    <property type="evidence" value="ECO:0007669"/>
    <property type="project" value="InterPro"/>
</dbReference>
<dbReference type="Proteomes" id="UP000466345">
    <property type="component" value="Unassembled WGS sequence"/>
</dbReference>